<keyword evidence="6" id="KW-1185">Reference proteome</keyword>
<evidence type="ECO:0000313" key="5">
    <source>
        <dbReference type="EMBL" id="OCH86383.1"/>
    </source>
</evidence>
<dbReference type="PROSITE" id="PS50077">
    <property type="entry name" value="HEAT_REPEAT"/>
    <property type="match status" value="1"/>
</dbReference>
<dbReference type="Pfam" id="PF25767">
    <property type="entry name" value="ARM_TBCD_2nd"/>
    <property type="match status" value="1"/>
</dbReference>
<dbReference type="Pfam" id="PF12612">
    <property type="entry name" value="TFCD_C"/>
    <property type="match status" value="1"/>
</dbReference>
<gene>
    <name evidence="5" type="ORF">OBBRIDRAFT_890507</name>
</gene>
<dbReference type="OrthoDB" id="1735853at2759"/>
<keyword evidence="1" id="KW-0143">Chaperone</keyword>
<dbReference type="InterPro" id="IPR022577">
    <property type="entry name" value="TBCD_C"/>
</dbReference>
<evidence type="ECO:0000256" key="2">
    <source>
        <dbReference type="PROSITE-ProRule" id="PRU00103"/>
    </source>
</evidence>
<evidence type="ECO:0000259" key="4">
    <source>
        <dbReference type="Pfam" id="PF25767"/>
    </source>
</evidence>
<dbReference type="EMBL" id="KV722530">
    <property type="protein sequence ID" value="OCH86383.1"/>
    <property type="molecule type" value="Genomic_DNA"/>
</dbReference>
<protein>
    <submittedName>
        <fullName evidence="5">TBCD protein</fullName>
    </submittedName>
</protein>
<feature type="repeat" description="HEAT" evidence="2">
    <location>
        <begin position="341"/>
        <end position="378"/>
    </location>
</feature>
<dbReference type="GO" id="GO:0005096">
    <property type="term" value="F:GTPase activator activity"/>
    <property type="evidence" value="ECO:0007669"/>
    <property type="project" value="InterPro"/>
</dbReference>
<reference evidence="5 6" key="1">
    <citation type="submission" date="2016-07" db="EMBL/GenBank/DDBJ databases">
        <title>Draft genome of the white-rot fungus Obba rivulosa 3A-2.</title>
        <authorList>
            <consortium name="DOE Joint Genome Institute"/>
            <person name="Miettinen O."/>
            <person name="Riley R."/>
            <person name="Acob R."/>
            <person name="Barry K."/>
            <person name="Cullen D."/>
            <person name="De Vries R."/>
            <person name="Hainaut M."/>
            <person name="Hatakka A."/>
            <person name="Henrissat B."/>
            <person name="Hilden K."/>
            <person name="Kuo R."/>
            <person name="Labutti K."/>
            <person name="Lipzen A."/>
            <person name="Makela M.R."/>
            <person name="Sandor L."/>
            <person name="Spatafora J.W."/>
            <person name="Grigoriev I.V."/>
            <person name="Hibbett D.S."/>
        </authorList>
    </citation>
    <scope>NUCLEOTIDE SEQUENCE [LARGE SCALE GENOMIC DNA]</scope>
    <source>
        <strain evidence="5 6">3A-2</strain>
    </source>
</reference>
<sequence length="1158" mass="128147">MEDDEDGKLFASFEKHQEFSDLQRSLLSLDFFSEPSAEEDRTEALTVQNLVIILSEYQEQAYLLDPFLEELISPVVETLKAHAKAVIETSQTSRPGSRIGRIALLLYNYVKFRGYKTITRFFPHEIADLSLALEFISSSDSPTQDPYNWALRYVTLLWLSLICMIPFDLEQFDEPDSIGNTAAKIEIVAKSYLSKAGLEREGAAILLSRLYLRKDTSVKLPGFLQWSISTIQASVDPFPCIGLLLAICEIVKSGSADQVKSHLSQLMKLAGILEQQKSLTSNTVVRKFRTKLVSRVVLRLLPARTGASRSKGRALSSATVPELVSITEDEDFDVPKETETVLEELLRALQDKDTIVRWSAAKGIARIAERLPAEFAGQVLETVVGLFSIHSIAAASMYDMSSVAESTWHGACLACAEIARKGLIADDKLPDLVDWLTKALYFDIRKGAHSIGSNVRDAASYALWSLARAQGTASLAPHADHLSRTLAVVSLYDREIHIRRAASATFQEYVGRTSLFPHGIDVLRKTDFYAVGIRRNAFLIAAAEVAEHLEYRTSLIDHLLKVTLRHWDPVMRQLGAQSLRALCALDLANLGPDAAHRASQLLGVPDTGDIHGALLALAEIAAAYRDSIGCLEVHPERRKVFSYLNDVPLDTILSPRHELITSAACILIANAITSEETHNDQSAVPHWRRIVDAGLKSRSTTVQEAAAAAMATVSKLVDCSAVVNRLIQEFRVGSPQMQQSLCRVLGVLDYTAHPHGILEATRCLLNCVDRSARGSVHIEARRNAYVSLPLILANVASELSRQIPADVVCQIIDALQDGLDDYSTDERGDVGSWVRMACIKGLTSVAETLFTHASTLPNFEQYFPAGKYHNAIGGILKQGVERLDNVRQQAGECFVSLLDLPLPPRLGAEQWRVRGEELMKELFLGETEAKGWNDSAWLYPRAVKLLDIEDYREAVLRGLVLSASSRTDSTQRPVAASLVSYAQCLPVSTHEKDRYDLLRLCQDLIKQASQNFTSNNVVVPVLQTFNVLLEADVFEPLAEHSEGSKSLQALLSISSKNVSRLKNVQRILMTMKIVVNLLPLEQLRRDCIVQLSNFLSHQYPKVRSETAEYVYLVLQSKDLGCDTDDAEAILLDTEWSSSDSNLVADATARCIKALESET</sequence>
<dbReference type="AlphaFoldDB" id="A0A8E2DL19"/>
<dbReference type="PANTHER" id="PTHR12658">
    <property type="entry name" value="BETA-TUBULIN COFACTOR D"/>
    <property type="match status" value="1"/>
</dbReference>
<accession>A0A8E2DL19</accession>
<proteinExistence type="predicted"/>
<feature type="domain" description="Tubulin-folding cofactor D C-terminal" evidence="3">
    <location>
        <begin position="869"/>
        <end position="1066"/>
    </location>
</feature>
<name>A0A8E2DL19_9APHY</name>
<evidence type="ECO:0000256" key="1">
    <source>
        <dbReference type="ARBA" id="ARBA00023186"/>
    </source>
</evidence>
<dbReference type="Gene3D" id="1.25.10.10">
    <property type="entry name" value="Leucine-rich Repeat Variant"/>
    <property type="match status" value="2"/>
</dbReference>
<organism evidence="5 6">
    <name type="scientific">Obba rivulosa</name>
    <dbReference type="NCBI Taxonomy" id="1052685"/>
    <lineage>
        <taxon>Eukaryota</taxon>
        <taxon>Fungi</taxon>
        <taxon>Dikarya</taxon>
        <taxon>Basidiomycota</taxon>
        <taxon>Agaricomycotina</taxon>
        <taxon>Agaricomycetes</taxon>
        <taxon>Polyporales</taxon>
        <taxon>Gelatoporiaceae</taxon>
        <taxon>Obba</taxon>
    </lineage>
</organism>
<feature type="domain" description="Tubulin-folding cofactor D ARM repeats" evidence="4">
    <location>
        <begin position="295"/>
        <end position="520"/>
    </location>
</feature>
<dbReference type="InterPro" id="IPR058033">
    <property type="entry name" value="ARM_TBCD_2nd"/>
</dbReference>
<dbReference type="Proteomes" id="UP000250043">
    <property type="component" value="Unassembled WGS sequence"/>
</dbReference>
<dbReference type="GO" id="GO:0007023">
    <property type="term" value="P:post-chaperonin tubulin folding pathway"/>
    <property type="evidence" value="ECO:0007669"/>
    <property type="project" value="InterPro"/>
</dbReference>
<dbReference type="Pfam" id="PF23579">
    <property type="entry name" value="ARM_TBCD"/>
    <property type="match status" value="1"/>
</dbReference>
<dbReference type="GO" id="GO:0007021">
    <property type="term" value="P:tubulin complex assembly"/>
    <property type="evidence" value="ECO:0007669"/>
    <property type="project" value="InterPro"/>
</dbReference>
<dbReference type="InterPro" id="IPR016024">
    <property type="entry name" value="ARM-type_fold"/>
</dbReference>
<evidence type="ECO:0000313" key="6">
    <source>
        <dbReference type="Proteomes" id="UP000250043"/>
    </source>
</evidence>
<dbReference type="InterPro" id="IPR011989">
    <property type="entry name" value="ARM-like"/>
</dbReference>
<dbReference type="GO" id="GO:0048487">
    <property type="term" value="F:beta-tubulin binding"/>
    <property type="evidence" value="ECO:0007669"/>
    <property type="project" value="InterPro"/>
</dbReference>
<dbReference type="InterPro" id="IPR033162">
    <property type="entry name" value="TBCD"/>
</dbReference>
<dbReference type="SUPFAM" id="SSF48371">
    <property type="entry name" value="ARM repeat"/>
    <property type="match status" value="1"/>
</dbReference>
<dbReference type="InterPro" id="IPR021133">
    <property type="entry name" value="HEAT_type_2"/>
</dbReference>
<dbReference type="GO" id="GO:0000226">
    <property type="term" value="P:microtubule cytoskeleton organization"/>
    <property type="evidence" value="ECO:0007669"/>
    <property type="project" value="TreeGrafter"/>
</dbReference>
<dbReference type="PANTHER" id="PTHR12658:SF0">
    <property type="entry name" value="TUBULIN-SPECIFIC CHAPERONE D"/>
    <property type="match status" value="1"/>
</dbReference>
<evidence type="ECO:0000259" key="3">
    <source>
        <dbReference type="Pfam" id="PF12612"/>
    </source>
</evidence>